<feature type="transmembrane region" description="Helical" evidence="1">
    <location>
        <begin position="192"/>
        <end position="211"/>
    </location>
</feature>
<evidence type="ECO:0000313" key="2">
    <source>
        <dbReference type="EMBL" id="CAB4933692.1"/>
    </source>
</evidence>
<feature type="transmembrane region" description="Helical" evidence="1">
    <location>
        <begin position="32"/>
        <end position="51"/>
    </location>
</feature>
<feature type="transmembrane region" description="Helical" evidence="1">
    <location>
        <begin position="223"/>
        <end position="242"/>
    </location>
</feature>
<accession>A0A6J7ITQ1</accession>
<name>A0A6J7ITQ1_9ZZZZ</name>
<keyword evidence="1" id="KW-1133">Transmembrane helix</keyword>
<gene>
    <name evidence="2" type="ORF">UFOPK3564_02524</name>
</gene>
<feature type="transmembrane region" description="Helical" evidence="1">
    <location>
        <begin position="117"/>
        <end position="141"/>
    </location>
</feature>
<protein>
    <submittedName>
        <fullName evidence="2">Unannotated protein</fullName>
    </submittedName>
</protein>
<dbReference type="AlphaFoldDB" id="A0A6J7ITQ1"/>
<evidence type="ECO:0000256" key="1">
    <source>
        <dbReference type="SAM" id="Phobius"/>
    </source>
</evidence>
<feature type="transmembrane region" description="Helical" evidence="1">
    <location>
        <begin position="63"/>
        <end position="82"/>
    </location>
</feature>
<feature type="transmembrane region" description="Helical" evidence="1">
    <location>
        <begin position="162"/>
        <end position="186"/>
    </location>
</feature>
<reference evidence="2" key="1">
    <citation type="submission" date="2020-05" db="EMBL/GenBank/DDBJ databases">
        <authorList>
            <person name="Chiriac C."/>
            <person name="Salcher M."/>
            <person name="Ghai R."/>
            <person name="Kavagutti S V."/>
        </authorList>
    </citation>
    <scope>NUCLEOTIDE SEQUENCE</scope>
</reference>
<keyword evidence="1" id="KW-0472">Membrane</keyword>
<sequence length="243" mass="23791">MLEAAFWGFVGGGALIVGALIGVLVPTSQRTIGLVMGFGAGVLISALAFELTQEAFEQGGRDAVAGGMALGALAFYAGDAIVDGRGGEHRKRSGGEQAGGAAAAIVLGALMDGIPESVAIGVSLLGGEGVGVAVVAAVFLSNVPESLSAATGLRKAGHSTRWILGLWTLVAVVSAAAAALGYAVLGDAPADLVAGIQAFAAGAILVMLADTMMPESFKHGGRAVGLVTTLGFALAFLLSTAGG</sequence>
<dbReference type="EMBL" id="CAFBMK010000182">
    <property type="protein sequence ID" value="CAB4933692.1"/>
    <property type="molecule type" value="Genomic_DNA"/>
</dbReference>
<feature type="transmembrane region" description="Helical" evidence="1">
    <location>
        <begin position="6"/>
        <end position="25"/>
    </location>
</feature>
<organism evidence="2">
    <name type="scientific">freshwater metagenome</name>
    <dbReference type="NCBI Taxonomy" id="449393"/>
    <lineage>
        <taxon>unclassified sequences</taxon>
        <taxon>metagenomes</taxon>
        <taxon>ecological metagenomes</taxon>
    </lineage>
</organism>
<keyword evidence="1" id="KW-0812">Transmembrane</keyword>
<proteinExistence type="predicted"/>